<organism evidence="11 12">
    <name type="scientific">Lasius platythorax</name>
    <dbReference type="NCBI Taxonomy" id="488582"/>
    <lineage>
        <taxon>Eukaryota</taxon>
        <taxon>Metazoa</taxon>
        <taxon>Ecdysozoa</taxon>
        <taxon>Arthropoda</taxon>
        <taxon>Hexapoda</taxon>
        <taxon>Insecta</taxon>
        <taxon>Pterygota</taxon>
        <taxon>Neoptera</taxon>
        <taxon>Endopterygota</taxon>
        <taxon>Hymenoptera</taxon>
        <taxon>Apocrita</taxon>
        <taxon>Aculeata</taxon>
        <taxon>Formicoidea</taxon>
        <taxon>Formicidae</taxon>
        <taxon>Formicinae</taxon>
        <taxon>Lasius</taxon>
        <taxon>Lasius</taxon>
    </lineage>
</organism>
<feature type="transmembrane region" description="Helical" evidence="10">
    <location>
        <begin position="254"/>
        <end position="275"/>
    </location>
</feature>
<feature type="transmembrane region" description="Helical" evidence="10">
    <location>
        <begin position="124"/>
        <end position="144"/>
    </location>
</feature>
<keyword evidence="2" id="KW-1003">Cell membrane</keyword>
<keyword evidence="9 10" id="KW-0807">Transducer</keyword>
<feature type="transmembrane region" description="Helical" evidence="10">
    <location>
        <begin position="287"/>
        <end position="307"/>
    </location>
</feature>
<evidence type="ECO:0000256" key="8">
    <source>
        <dbReference type="ARBA" id="ARBA00023170"/>
    </source>
</evidence>
<feature type="transmembrane region" description="Helical" evidence="10">
    <location>
        <begin position="164"/>
        <end position="186"/>
    </location>
</feature>
<accession>A0AAV2P2D9</accession>
<reference evidence="11" key="1">
    <citation type="submission" date="2024-04" db="EMBL/GenBank/DDBJ databases">
        <authorList>
            <consortium name="Molecular Ecology Group"/>
        </authorList>
    </citation>
    <scope>NUCLEOTIDE SEQUENCE</scope>
</reference>
<keyword evidence="3 10" id="KW-0716">Sensory transduction</keyword>
<keyword evidence="7 10" id="KW-0472">Membrane</keyword>
<evidence type="ECO:0000256" key="3">
    <source>
        <dbReference type="ARBA" id="ARBA00022606"/>
    </source>
</evidence>
<evidence type="ECO:0000256" key="6">
    <source>
        <dbReference type="ARBA" id="ARBA00022989"/>
    </source>
</evidence>
<dbReference type="Proteomes" id="UP001497644">
    <property type="component" value="Chromosome 6"/>
</dbReference>
<dbReference type="GO" id="GO:0005549">
    <property type="term" value="F:odorant binding"/>
    <property type="evidence" value="ECO:0007669"/>
    <property type="project" value="InterPro"/>
</dbReference>
<evidence type="ECO:0000313" key="12">
    <source>
        <dbReference type="Proteomes" id="UP001497644"/>
    </source>
</evidence>
<evidence type="ECO:0000256" key="2">
    <source>
        <dbReference type="ARBA" id="ARBA00022475"/>
    </source>
</evidence>
<proteinExistence type="inferred from homology"/>
<keyword evidence="4 10" id="KW-0812">Transmembrane</keyword>
<keyword evidence="5 10" id="KW-0552">Olfaction</keyword>
<dbReference type="Pfam" id="PF02949">
    <property type="entry name" value="7tm_6"/>
    <property type="match status" value="1"/>
</dbReference>
<feature type="transmembrane region" description="Helical" evidence="10">
    <location>
        <begin position="66"/>
        <end position="84"/>
    </location>
</feature>
<keyword evidence="6 10" id="KW-1133">Transmembrane helix</keyword>
<dbReference type="InterPro" id="IPR004117">
    <property type="entry name" value="7tm6_olfct_rcpt"/>
</dbReference>
<dbReference type="PANTHER" id="PTHR21137">
    <property type="entry name" value="ODORANT RECEPTOR"/>
    <property type="match status" value="1"/>
</dbReference>
<name>A0AAV2P2D9_9HYME</name>
<evidence type="ECO:0000256" key="5">
    <source>
        <dbReference type="ARBA" id="ARBA00022725"/>
    </source>
</evidence>
<feature type="transmembrane region" description="Helical" evidence="10">
    <location>
        <begin position="350"/>
        <end position="368"/>
    </location>
</feature>
<dbReference type="GO" id="GO:0004984">
    <property type="term" value="F:olfactory receptor activity"/>
    <property type="evidence" value="ECO:0007669"/>
    <property type="project" value="InterPro"/>
</dbReference>
<dbReference type="GO" id="GO:0007165">
    <property type="term" value="P:signal transduction"/>
    <property type="evidence" value="ECO:0007669"/>
    <property type="project" value="UniProtKB-KW"/>
</dbReference>
<dbReference type="PANTHER" id="PTHR21137:SF35">
    <property type="entry name" value="ODORANT RECEPTOR 19A-RELATED"/>
    <property type="match status" value="1"/>
</dbReference>
<evidence type="ECO:0000256" key="7">
    <source>
        <dbReference type="ARBA" id="ARBA00023136"/>
    </source>
</evidence>
<sequence length="383" mass="44829">MDLLPVNFFVFRFCGIWEEHEGSNLIICFANFCYRYTIVILIYHFTIFEVIELVRMRNDVEALTEGLFLVLTFVTLCLKYLNFLMRRCELRALLDCFRIKICQPRDSIETSILKQYDRKAKGTACFFMFLCLITGLMLLMVPLLTQDERSLPFKMYVPYSITTLLPYVLTYLQQSTAVIYGILLNVSFDSLVYGFIIHTCGQIELLCYRLTEIFRFLQENNEKSANNAIESFAIAECVKHHILVYNITYKIQSLFVWTVATLFFFSLITLCTSIYQMSKKELFSPEFFTFILYLGSMMFQVFSYCWYGNELDLKNKNIAYAIYASNWTAISTKQRKNLLLMMMKSQKGKILSFYGVCALNLSTFTWIIKTSYSAFNLLQQASN</sequence>
<evidence type="ECO:0000256" key="10">
    <source>
        <dbReference type="RuleBase" id="RU351113"/>
    </source>
</evidence>
<protein>
    <recommendedName>
        <fullName evidence="10">Odorant receptor</fullName>
    </recommendedName>
</protein>
<keyword evidence="12" id="KW-1185">Reference proteome</keyword>
<dbReference type="EMBL" id="OZ034829">
    <property type="protein sequence ID" value="CAL1685813.1"/>
    <property type="molecule type" value="Genomic_DNA"/>
</dbReference>
<gene>
    <name evidence="11" type="ORF">LPLAT_LOCUS11229</name>
</gene>
<dbReference type="AlphaFoldDB" id="A0AAV2P2D9"/>
<evidence type="ECO:0000313" key="11">
    <source>
        <dbReference type="EMBL" id="CAL1685813.1"/>
    </source>
</evidence>
<evidence type="ECO:0000256" key="9">
    <source>
        <dbReference type="ARBA" id="ARBA00023224"/>
    </source>
</evidence>
<dbReference type="GO" id="GO:0005886">
    <property type="term" value="C:plasma membrane"/>
    <property type="evidence" value="ECO:0007669"/>
    <property type="project" value="UniProtKB-SubCell"/>
</dbReference>
<evidence type="ECO:0000256" key="4">
    <source>
        <dbReference type="ARBA" id="ARBA00022692"/>
    </source>
</evidence>
<evidence type="ECO:0000256" key="1">
    <source>
        <dbReference type="ARBA" id="ARBA00004651"/>
    </source>
</evidence>
<comment type="subcellular location">
    <subcellularLocation>
        <location evidence="1 10">Cell membrane</location>
        <topology evidence="1 10">Multi-pass membrane protein</topology>
    </subcellularLocation>
</comment>
<feature type="transmembrane region" description="Helical" evidence="10">
    <location>
        <begin position="25"/>
        <end position="46"/>
    </location>
</feature>
<comment type="similarity">
    <text evidence="10">Belongs to the insect chemoreceptor superfamily. Heteromeric odorant receptor channel (TC 1.A.69) family.</text>
</comment>
<keyword evidence="8 10" id="KW-0675">Receptor</keyword>